<evidence type="ECO:0000256" key="4">
    <source>
        <dbReference type="ARBA" id="ARBA00022989"/>
    </source>
</evidence>
<reference evidence="9" key="1">
    <citation type="submission" date="2016-08" db="EMBL/GenBank/DDBJ databases">
        <authorList>
            <person name="Merda D."/>
            <person name="Briand M."/>
            <person name="Taghouti G."/>
            <person name="Carrere S."/>
            <person name="Gouzy J."/>
            <person name="Portier P."/>
            <person name="Jacques M.-A."/>
            <person name="Fischer-Le Saux M."/>
        </authorList>
    </citation>
    <scope>NUCLEOTIDE SEQUENCE [LARGE SCALE GENOMIC DNA]</scope>
    <source>
        <strain evidence="9">CFBP4643</strain>
    </source>
</reference>
<dbReference type="OrthoDB" id="9766860at2"/>
<keyword evidence="9" id="KW-1185">Reference proteome</keyword>
<evidence type="ECO:0000256" key="2">
    <source>
        <dbReference type="ARBA" id="ARBA00010265"/>
    </source>
</evidence>
<dbReference type="InterPro" id="IPR042217">
    <property type="entry name" value="T4SS_VirB10/TrbI"/>
</dbReference>
<keyword evidence="4 7" id="KW-1133">Transmembrane helix</keyword>
<evidence type="ECO:0000256" key="5">
    <source>
        <dbReference type="ARBA" id="ARBA00023136"/>
    </source>
</evidence>
<dbReference type="Gene3D" id="2.40.128.260">
    <property type="entry name" value="Type IV secretion system, VirB10/TraB/TrbI"/>
    <property type="match status" value="1"/>
</dbReference>
<protein>
    <submittedName>
        <fullName evidence="8">Secretion protein</fullName>
    </submittedName>
</protein>
<feature type="compositionally biased region" description="Polar residues" evidence="6">
    <location>
        <begin position="22"/>
        <end position="32"/>
    </location>
</feature>
<comment type="subcellular location">
    <subcellularLocation>
        <location evidence="1">Membrane</location>
        <topology evidence="1">Single-pass membrane protein</topology>
    </subcellularLocation>
</comment>
<proteinExistence type="inferred from homology"/>
<evidence type="ECO:0000313" key="9">
    <source>
        <dbReference type="Proteomes" id="UP000238191"/>
    </source>
</evidence>
<dbReference type="CDD" id="cd16429">
    <property type="entry name" value="VirB10"/>
    <property type="match status" value="1"/>
</dbReference>
<dbReference type="EMBL" id="MDEI01000004">
    <property type="protein sequence ID" value="PPU69039.1"/>
    <property type="molecule type" value="Genomic_DNA"/>
</dbReference>
<evidence type="ECO:0000256" key="3">
    <source>
        <dbReference type="ARBA" id="ARBA00022692"/>
    </source>
</evidence>
<dbReference type="GO" id="GO:0016020">
    <property type="term" value="C:membrane"/>
    <property type="evidence" value="ECO:0007669"/>
    <property type="project" value="UniProtKB-SubCell"/>
</dbReference>
<comment type="similarity">
    <text evidence="2">Belongs to the TrbI/VirB10 family.</text>
</comment>
<gene>
    <name evidence="8" type="ORF">XpiCFBP4643_05695</name>
</gene>
<dbReference type="Pfam" id="PF03743">
    <property type="entry name" value="TrbI"/>
    <property type="match status" value="1"/>
</dbReference>
<evidence type="ECO:0000256" key="1">
    <source>
        <dbReference type="ARBA" id="ARBA00004167"/>
    </source>
</evidence>
<comment type="caution">
    <text evidence="8">The sequence shown here is derived from an EMBL/GenBank/DDBJ whole genome shotgun (WGS) entry which is preliminary data.</text>
</comment>
<evidence type="ECO:0000256" key="7">
    <source>
        <dbReference type="SAM" id="Phobius"/>
    </source>
</evidence>
<dbReference type="RefSeq" id="WP_084725977.1">
    <property type="nucleotide sequence ID" value="NZ_MDEI01000004.1"/>
</dbReference>
<organism evidence="8 9">
    <name type="scientific">Xanthomonas pisi</name>
    <dbReference type="NCBI Taxonomy" id="56457"/>
    <lineage>
        <taxon>Bacteria</taxon>
        <taxon>Pseudomonadati</taxon>
        <taxon>Pseudomonadota</taxon>
        <taxon>Gammaproteobacteria</taxon>
        <taxon>Lysobacterales</taxon>
        <taxon>Lysobacteraceae</taxon>
        <taxon>Xanthomonas</taxon>
    </lineage>
</organism>
<dbReference type="AlphaFoldDB" id="A0A2S7D5K6"/>
<feature type="region of interest" description="Disordered" evidence="6">
    <location>
        <begin position="126"/>
        <end position="184"/>
    </location>
</feature>
<name>A0A2S7D5K6_9XANT</name>
<accession>A0A2S7D5K6</accession>
<keyword evidence="5 7" id="KW-0472">Membrane</keyword>
<dbReference type="InterPro" id="IPR005498">
    <property type="entry name" value="T4SS_VirB10/TraB/TrbI"/>
</dbReference>
<dbReference type="Proteomes" id="UP000238191">
    <property type="component" value="Unassembled WGS sequence"/>
</dbReference>
<keyword evidence="3 7" id="KW-0812">Transmembrane</keyword>
<feature type="transmembrane region" description="Helical" evidence="7">
    <location>
        <begin position="66"/>
        <end position="85"/>
    </location>
</feature>
<feature type="compositionally biased region" description="Basic and acidic residues" evidence="6">
    <location>
        <begin position="10"/>
        <end position="21"/>
    </location>
</feature>
<feature type="compositionally biased region" description="Pro residues" evidence="6">
    <location>
        <begin position="129"/>
        <end position="147"/>
    </location>
</feature>
<feature type="compositionally biased region" description="Gly residues" evidence="6">
    <location>
        <begin position="168"/>
        <end position="179"/>
    </location>
</feature>
<evidence type="ECO:0000313" key="8">
    <source>
        <dbReference type="EMBL" id="PPU69039.1"/>
    </source>
</evidence>
<sequence>MSQNNPPENNEGRQDNGDNDRTQAPNSGQDPNNPYFARTQAQPLPNLDASAPELRSVEDQRLNRKALFFLGAIVLVLLVLAFFLYKSATNRNEAEAKKEPTATVTAPSLPKMANAPAQVEVQQDVPPISLAPPPLPPPQTPDYPQPVYPASNRPAGPTLAERRMASAGGSGAAGSGGSGPMSAEEYSNSILAGLNPAGEAGAAGSEDGSEADKQKVTSAQFIRHPDALLVRGTYLRCILETRVITDIPGFTSCLITEPVYSINGRTLLLPKGSKIYGSYSGGPTGQRVSVIWDRITTPTGIDVSMSSPGIDGLGGAGHPGQYDAHWGQRLSSALMISLLADAFKYAAAEYGPEQTTVSQTGVEVQSPYESATARTMERIANDAATESMRRPATVTINQGSLVNVYVAKDVDFTNVLPRR</sequence>
<feature type="region of interest" description="Disordered" evidence="6">
    <location>
        <begin position="1"/>
        <end position="41"/>
    </location>
</feature>
<evidence type="ECO:0000256" key="6">
    <source>
        <dbReference type="SAM" id="MobiDB-lite"/>
    </source>
</evidence>